<evidence type="ECO:0000256" key="5">
    <source>
        <dbReference type="ARBA" id="ARBA00022536"/>
    </source>
</evidence>
<comment type="caution">
    <text evidence="11">Lacks conserved residue(s) required for the propagation of feature annotation.</text>
</comment>
<reference evidence="14 15" key="1">
    <citation type="journal article" date="2014" name="Nature">
        <title>The genomic substrate for adaptive radiation in African cichlid fish.</title>
        <authorList>
            <person name="Brawand D."/>
            <person name="Wagner C.E."/>
            <person name="Li Y.I."/>
            <person name="Malinsky M."/>
            <person name="Keller I."/>
            <person name="Fan S."/>
            <person name="Simakov O."/>
            <person name="Ng A.Y."/>
            <person name="Lim Z.W."/>
            <person name="Bezault E."/>
            <person name="Turner-Maier J."/>
            <person name="Johnson J."/>
            <person name="Alcazar R."/>
            <person name="Noh H.J."/>
            <person name="Russell P."/>
            <person name="Aken B."/>
            <person name="Alfoldi J."/>
            <person name="Amemiya C."/>
            <person name="Azzouzi N."/>
            <person name="Baroiller J.F."/>
            <person name="Barloy-Hubler F."/>
            <person name="Berlin A."/>
            <person name="Bloomquist R."/>
            <person name="Carleton K.L."/>
            <person name="Conte M.A."/>
            <person name="D'Cotta H."/>
            <person name="Eshel O."/>
            <person name="Gaffney L."/>
            <person name="Galibert F."/>
            <person name="Gante H.F."/>
            <person name="Gnerre S."/>
            <person name="Greuter L."/>
            <person name="Guyon R."/>
            <person name="Haddad N.S."/>
            <person name="Haerty W."/>
            <person name="Harris R.M."/>
            <person name="Hofmann H.A."/>
            <person name="Hourlier T."/>
            <person name="Hulata G."/>
            <person name="Jaffe D.B."/>
            <person name="Lara M."/>
            <person name="Lee A.P."/>
            <person name="MacCallum I."/>
            <person name="Mwaiko S."/>
            <person name="Nikaido M."/>
            <person name="Nishihara H."/>
            <person name="Ozouf-Costaz C."/>
            <person name="Penman D.J."/>
            <person name="Przybylski D."/>
            <person name="Rakotomanga M."/>
            <person name="Renn S.C.P."/>
            <person name="Ribeiro F.J."/>
            <person name="Ron M."/>
            <person name="Salzburger W."/>
            <person name="Sanchez-Pulido L."/>
            <person name="Santos M.E."/>
            <person name="Searle S."/>
            <person name="Sharpe T."/>
            <person name="Swofford R."/>
            <person name="Tan F.J."/>
            <person name="Williams L."/>
            <person name="Young S."/>
            <person name="Yin S."/>
            <person name="Okada N."/>
            <person name="Kocher T.D."/>
            <person name="Miska E.A."/>
            <person name="Lander E.S."/>
            <person name="Venkatesh B."/>
            <person name="Fernald R.D."/>
            <person name="Meyer A."/>
            <person name="Ponting C.P."/>
            <person name="Streelman J.T."/>
            <person name="Lindblad-Toh K."/>
            <person name="Seehausen O."/>
            <person name="Di Palma F."/>
        </authorList>
    </citation>
    <scope>NUCLEOTIDE SEQUENCE</scope>
</reference>
<dbReference type="GeneTree" id="ENSGT00940000155719"/>
<dbReference type="PROSITE" id="PS01186">
    <property type="entry name" value="EGF_2"/>
    <property type="match status" value="3"/>
</dbReference>
<dbReference type="PROSITE" id="PS50026">
    <property type="entry name" value="EGF_3"/>
    <property type="match status" value="3"/>
</dbReference>
<dbReference type="GO" id="GO:0032991">
    <property type="term" value="C:protein-containing complex"/>
    <property type="evidence" value="ECO:0007669"/>
    <property type="project" value="TreeGrafter"/>
</dbReference>
<dbReference type="AlphaFoldDB" id="A0A3P9BXW2"/>
<keyword evidence="10" id="KW-0325">Glycoprotein</keyword>
<evidence type="ECO:0000256" key="8">
    <source>
        <dbReference type="ARBA" id="ARBA00022837"/>
    </source>
</evidence>
<evidence type="ECO:0000259" key="12">
    <source>
        <dbReference type="PROSITE" id="PS50025"/>
    </source>
</evidence>
<keyword evidence="8" id="KW-0106">Calcium</keyword>
<evidence type="ECO:0000313" key="15">
    <source>
        <dbReference type="Proteomes" id="UP000265160"/>
    </source>
</evidence>
<evidence type="ECO:0000256" key="7">
    <source>
        <dbReference type="ARBA" id="ARBA00022737"/>
    </source>
</evidence>
<dbReference type="PROSITE" id="PS01187">
    <property type="entry name" value="EGF_CA"/>
    <property type="match status" value="1"/>
</dbReference>
<feature type="disulfide bond" evidence="11">
    <location>
        <begin position="230"/>
        <end position="239"/>
    </location>
</feature>
<keyword evidence="6" id="KW-0732">Signal</keyword>
<evidence type="ECO:0000256" key="11">
    <source>
        <dbReference type="PROSITE-ProRule" id="PRU00076"/>
    </source>
</evidence>
<keyword evidence="4" id="KW-0964">Secreted</keyword>
<dbReference type="Gene3D" id="2.60.120.200">
    <property type="match status" value="1"/>
</dbReference>
<dbReference type="Pfam" id="PF02210">
    <property type="entry name" value="Laminin_G_2"/>
    <property type="match status" value="1"/>
</dbReference>
<keyword evidence="9 11" id="KW-1015">Disulfide bond</keyword>
<accession>A0A3P9BXW2</accession>
<feature type="domain" description="EGF-like" evidence="13">
    <location>
        <begin position="204"/>
        <end position="240"/>
    </location>
</feature>
<evidence type="ECO:0000256" key="9">
    <source>
        <dbReference type="ARBA" id="ARBA00023157"/>
    </source>
</evidence>
<feature type="domain" description="EGF-like" evidence="13">
    <location>
        <begin position="242"/>
        <end position="280"/>
    </location>
</feature>
<sequence>MFTILNGTCELWSFPFQGEATFNISIEATDQLHFPVNNSVYVNYKGFTNASIDNCILFSLSSSSVEQFLSNNYLRFVKALDSLFNLQASKTHVFGIKHIGWEILLLAAVKNYNGQYLSREVASGISSGHKKLLEAQSNVTISHITSDPCLSSPCQNGASCHKNIYISQEVAVLESVAVIFVAPKKEIFNCTCPSGFTGSLCEEEIDECELNPCENKGTCVNTVGSFFCHCQVGFSGSHCAADVNGCLKVKCQNGGTCIPSEDGYQCHCVPGFGVSGVRCEDHSYGFEELSFMEFPPLDRRTNLISLEFATMQRDSLLLYNPGGSNSREFFALEILDGAVHLSYDLGSGPVRLQTYKQVADGYFHSVIARRIGSVSFKYISIRKQQ</sequence>
<dbReference type="InterPro" id="IPR018097">
    <property type="entry name" value="EGF_Ca-bd_CS"/>
</dbReference>
<dbReference type="GO" id="GO:0045197">
    <property type="term" value="P:establishment or maintenance of epithelial cell apical/basal polarity"/>
    <property type="evidence" value="ECO:0007669"/>
    <property type="project" value="TreeGrafter"/>
</dbReference>
<dbReference type="PROSITE" id="PS00022">
    <property type="entry name" value="EGF_1"/>
    <property type="match status" value="2"/>
</dbReference>
<evidence type="ECO:0000256" key="10">
    <source>
        <dbReference type="ARBA" id="ARBA00023180"/>
    </source>
</evidence>
<evidence type="ECO:0000256" key="1">
    <source>
        <dbReference type="ARBA" id="ARBA00004496"/>
    </source>
</evidence>
<evidence type="ECO:0000256" key="4">
    <source>
        <dbReference type="ARBA" id="ARBA00022525"/>
    </source>
</evidence>
<dbReference type="InterPro" id="IPR013320">
    <property type="entry name" value="ConA-like_dom_sf"/>
</dbReference>
<evidence type="ECO:0000313" key="14">
    <source>
        <dbReference type="Ensembl" id="ENSMZEP00005014697.1"/>
    </source>
</evidence>
<evidence type="ECO:0000259" key="13">
    <source>
        <dbReference type="PROSITE" id="PS50026"/>
    </source>
</evidence>
<feature type="disulfide bond" evidence="11">
    <location>
        <begin position="192"/>
        <end position="201"/>
    </location>
</feature>
<dbReference type="GO" id="GO:0005886">
    <property type="term" value="C:plasma membrane"/>
    <property type="evidence" value="ECO:0007669"/>
    <property type="project" value="TreeGrafter"/>
</dbReference>
<dbReference type="InterPro" id="IPR009030">
    <property type="entry name" value="Growth_fac_rcpt_cys_sf"/>
</dbReference>
<evidence type="ECO:0000256" key="3">
    <source>
        <dbReference type="ARBA" id="ARBA00022490"/>
    </source>
</evidence>
<dbReference type="InterPro" id="IPR001791">
    <property type="entry name" value="Laminin_G"/>
</dbReference>
<dbReference type="GO" id="GO:0007157">
    <property type="term" value="P:heterophilic cell-cell adhesion via plasma membrane cell adhesion molecules"/>
    <property type="evidence" value="ECO:0007669"/>
    <property type="project" value="TreeGrafter"/>
</dbReference>
<keyword evidence="15" id="KW-1185">Reference proteome</keyword>
<dbReference type="Proteomes" id="UP000265160">
    <property type="component" value="LG14"/>
</dbReference>
<reference evidence="14" key="2">
    <citation type="submission" date="2025-08" db="UniProtKB">
        <authorList>
            <consortium name="Ensembl"/>
        </authorList>
    </citation>
    <scope>IDENTIFICATION</scope>
</reference>
<dbReference type="SUPFAM" id="SSF49899">
    <property type="entry name" value="Concanavalin A-like lectins/glucanases"/>
    <property type="match status" value="1"/>
</dbReference>
<dbReference type="STRING" id="106582.ENSMZEP00005014697"/>
<dbReference type="SUPFAM" id="SSF57184">
    <property type="entry name" value="Growth factor receptor domain"/>
    <property type="match status" value="1"/>
</dbReference>
<dbReference type="SMART" id="SM00181">
    <property type="entry name" value="EGF"/>
    <property type="match status" value="3"/>
</dbReference>
<proteinExistence type="predicted"/>
<feature type="domain" description="EGF-like" evidence="13">
    <location>
        <begin position="145"/>
        <end position="202"/>
    </location>
</feature>
<dbReference type="Pfam" id="PF00008">
    <property type="entry name" value="EGF"/>
    <property type="match status" value="2"/>
</dbReference>
<dbReference type="GO" id="GO:0005509">
    <property type="term" value="F:calcium ion binding"/>
    <property type="evidence" value="ECO:0007669"/>
    <property type="project" value="InterPro"/>
</dbReference>
<keyword evidence="5 11" id="KW-0245">EGF-like domain</keyword>
<dbReference type="CDD" id="cd00110">
    <property type="entry name" value="LamG"/>
    <property type="match status" value="1"/>
</dbReference>
<dbReference type="PROSITE" id="PS00010">
    <property type="entry name" value="ASX_HYDROXYL"/>
    <property type="match status" value="1"/>
</dbReference>
<keyword evidence="3" id="KW-0963">Cytoplasm</keyword>
<comment type="subcellular location">
    <subcellularLocation>
        <location evidence="1">Cytoplasm</location>
    </subcellularLocation>
    <subcellularLocation>
        <location evidence="2">Secreted</location>
    </subcellularLocation>
</comment>
<dbReference type="PANTHER" id="PTHR24049">
    <property type="entry name" value="CRUMBS FAMILY MEMBER"/>
    <property type="match status" value="1"/>
</dbReference>
<dbReference type="InterPro" id="IPR000152">
    <property type="entry name" value="EGF-type_Asp/Asn_hydroxyl_site"/>
</dbReference>
<dbReference type="InterPro" id="IPR001881">
    <property type="entry name" value="EGF-like_Ca-bd_dom"/>
</dbReference>
<name>A0A3P9BXW2_9CICH</name>
<feature type="domain" description="Laminin G" evidence="12">
    <location>
        <begin position="281"/>
        <end position="385"/>
    </location>
</feature>
<dbReference type="PANTHER" id="PTHR24049:SF22">
    <property type="entry name" value="DROSOPHILA CRUMBS HOMOLOG"/>
    <property type="match status" value="1"/>
</dbReference>
<keyword evidence="7" id="KW-0677">Repeat</keyword>
<dbReference type="InterPro" id="IPR000742">
    <property type="entry name" value="EGF"/>
</dbReference>
<dbReference type="InterPro" id="IPR051022">
    <property type="entry name" value="Notch_Cell-Fate_Det"/>
</dbReference>
<dbReference type="GO" id="GO:0005737">
    <property type="term" value="C:cytoplasm"/>
    <property type="evidence" value="ECO:0007669"/>
    <property type="project" value="UniProtKB-SubCell"/>
</dbReference>
<evidence type="ECO:0000256" key="2">
    <source>
        <dbReference type="ARBA" id="ARBA00004613"/>
    </source>
</evidence>
<evidence type="ECO:0000256" key="6">
    <source>
        <dbReference type="ARBA" id="ARBA00022729"/>
    </source>
</evidence>
<dbReference type="PROSITE" id="PS50025">
    <property type="entry name" value="LAM_G_DOMAIN"/>
    <property type="match status" value="1"/>
</dbReference>
<reference evidence="14" key="3">
    <citation type="submission" date="2025-09" db="UniProtKB">
        <authorList>
            <consortium name="Ensembl"/>
        </authorList>
    </citation>
    <scope>IDENTIFICATION</scope>
</reference>
<dbReference type="FunFam" id="2.10.25.10:FF:000425">
    <property type="entry name" value="Eyes shut homolog"/>
    <property type="match status" value="1"/>
</dbReference>
<dbReference type="Gene3D" id="2.10.25.10">
    <property type="entry name" value="Laminin"/>
    <property type="match status" value="3"/>
</dbReference>
<dbReference type="SMART" id="SM00179">
    <property type="entry name" value="EGF_CA"/>
    <property type="match status" value="2"/>
</dbReference>
<dbReference type="Ensembl" id="ENSMZET00005015182.1">
    <property type="protein sequence ID" value="ENSMZEP00005014697.1"/>
    <property type="gene ID" value="ENSMZEG00005011064.1"/>
</dbReference>
<dbReference type="GO" id="GO:0005576">
    <property type="term" value="C:extracellular region"/>
    <property type="evidence" value="ECO:0007669"/>
    <property type="project" value="UniProtKB-SubCell"/>
</dbReference>
<dbReference type="PRINTS" id="PR00010">
    <property type="entry name" value="EGFBLOOD"/>
</dbReference>
<protein>
    <submittedName>
        <fullName evidence="14">Uncharacterized protein</fullName>
    </submittedName>
</protein>
<organism evidence="14 15">
    <name type="scientific">Maylandia zebra</name>
    <name type="common">zebra mbuna</name>
    <dbReference type="NCBI Taxonomy" id="106582"/>
    <lineage>
        <taxon>Eukaryota</taxon>
        <taxon>Metazoa</taxon>
        <taxon>Chordata</taxon>
        <taxon>Craniata</taxon>
        <taxon>Vertebrata</taxon>
        <taxon>Euteleostomi</taxon>
        <taxon>Actinopterygii</taxon>
        <taxon>Neopterygii</taxon>
        <taxon>Teleostei</taxon>
        <taxon>Neoteleostei</taxon>
        <taxon>Acanthomorphata</taxon>
        <taxon>Ovalentaria</taxon>
        <taxon>Cichlomorphae</taxon>
        <taxon>Cichliformes</taxon>
        <taxon>Cichlidae</taxon>
        <taxon>African cichlids</taxon>
        <taxon>Pseudocrenilabrinae</taxon>
        <taxon>Haplochromini</taxon>
        <taxon>Maylandia</taxon>
        <taxon>Maylandia zebra complex</taxon>
    </lineage>
</organism>
<dbReference type="CDD" id="cd00054">
    <property type="entry name" value="EGF_CA"/>
    <property type="match status" value="3"/>
</dbReference>